<feature type="region of interest" description="Disordered" evidence="1">
    <location>
        <begin position="430"/>
        <end position="450"/>
    </location>
</feature>
<organism evidence="2 3">
    <name type="scientific">Athelia psychrophila</name>
    <dbReference type="NCBI Taxonomy" id="1759441"/>
    <lineage>
        <taxon>Eukaryota</taxon>
        <taxon>Fungi</taxon>
        <taxon>Dikarya</taxon>
        <taxon>Basidiomycota</taxon>
        <taxon>Agaricomycotina</taxon>
        <taxon>Agaricomycetes</taxon>
        <taxon>Agaricomycetidae</taxon>
        <taxon>Atheliales</taxon>
        <taxon>Atheliaceae</taxon>
        <taxon>Athelia</taxon>
    </lineage>
</organism>
<name>A0A167TF89_9AGAM</name>
<reference evidence="2 3" key="1">
    <citation type="journal article" date="2016" name="Mol. Biol. Evol.">
        <title>Comparative Genomics of Early-Diverging Mushroom-Forming Fungi Provides Insights into the Origins of Lignocellulose Decay Capabilities.</title>
        <authorList>
            <person name="Nagy L.G."/>
            <person name="Riley R."/>
            <person name="Tritt A."/>
            <person name="Adam C."/>
            <person name="Daum C."/>
            <person name="Floudas D."/>
            <person name="Sun H."/>
            <person name="Yadav J.S."/>
            <person name="Pangilinan J."/>
            <person name="Larsson K.H."/>
            <person name="Matsuura K."/>
            <person name="Barry K."/>
            <person name="Labutti K."/>
            <person name="Kuo R."/>
            <person name="Ohm R.A."/>
            <person name="Bhattacharya S.S."/>
            <person name="Shirouzu T."/>
            <person name="Yoshinaga Y."/>
            <person name="Martin F.M."/>
            <person name="Grigoriev I.V."/>
            <person name="Hibbett D.S."/>
        </authorList>
    </citation>
    <scope>NUCLEOTIDE SEQUENCE [LARGE SCALE GENOMIC DNA]</scope>
    <source>
        <strain evidence="2 3">CBS 109695</strain>
    </source>
</reference>
<protein>
    <submittedName>
        <fullName evidence="2">Uncharacterized protein</fullName>
    </submittedName>
</protein>
<feature type="compositionally biased region" description="Acidic residues" evidence="1">
    <location>
        <begin position="338"/>
        <end position="348"/>
    </location>
</feature>
<evidence type="ECO:0000313" key="2">
    <source>
        <dbReference type="EMBL" id="KZP02879.1"/>
    </source>
</evidence>
<evidence type="ECO:0000313" key="3">
    <source>
        <dbReference type="Proteomes" id="UP000076532"/>
    </source>
</evidence>
<evidence type="ECO:0000256" key="1">
    <source>
        <dbReference type="SAM" id="MobiDB-lite"/>
    </source>
</evidence>
<feature type="compositionally biased region" description="Basic and acidic residues" evidence="1">
    <location>
        <begin position="380"/>
        <end position="391"/>
    </location>
</feature>
<dbReference type="EMBL" id="KV418258">
    <property type="protein sequence ID" value="KZP02879.1"/>
    <property type="molecule type" value="Genomic_DNA"/>
</dbReference>
<gene>
    <name evidence="2" type="ORF">FIBSPDRAFT_1055591</name>
</gene>
<dbReference type="AlphaFoldDB" id="A0A167TF89"/>
<accession>A0A167TF89</accession>
<feature type="region of interest" description="Disordered" evidence="1">
    <location>
        <begin position="380"/>
        <end position="415"/>
    </location>
</feature>
<sequence length="450" mass="48390">MSFLPTLEDALSGAGFLVCFYARHRQKINWQVAKYAFGAYLAQNFIESRINQFGYGDQYDALTIGDLNPFAIVAHFDILGWIFTAAVTASLPSIYIADKIKAALDGPHHDGANYLQPARVHETYEENAKWLKLMNLYPPDPPLIPTITPHFALQNTALMVVPQPYEGHNVCYPGEVALWDADAAAEANGIAATATATATVAVAFEFKRLLSAYARSIFALISAVPNTTAIVMEPAITSGHVAHRFKRPGDHDIRAPDPANLIELAAFSLMLLFIPIAARLHALLFPSRSSKQPDVDPDPDAVIALTSPPAPPQHLGITHDPHDNVPDSYQAEMLTDAEAQDEDDDDQDLPGTDTVDNIKTATTSDTVTAAPLGLITQAAHKTEVEDDKRESQGSILIKTEDTEAAQTHSDTESDTWNLAATASGALGVDNLATATHDDEGTGITGSSASE</sequence>
<feature type="compositionally biased region" description="Polar residues" evidence="1">
    <location>
        <begin position="404"/>
        <end position="415"/>
    </location>
</feature>
<proteinExistence type="predicted"/>
<keyword evidence="3" id="KW-1185">Reference proteome</keyword>
<feature type="region of interest" description="Disordered" evidence="1">
    <location>
        <begin position="289"/>
        <end position="359"/>
    </location>
</feature>
<dbReference type="Proteomes" id="UP000076532">
    <property type="component" value="Unassembled WGS sequence"/>
</dbReference>